<protein>
    <submittedName>
        <fullName evidence="2">Uncharacterized protein</fullName>
    </submittedName>
</protein>
<feature type="region of interest" description="Disordered" evidence="1">
    <location>
        <begin position="17"/>
        <end position="75"/>
    </location>
</feature>
<evidence type="ECO:0000313" key="2">
    <source>
        <dbReference type="EMBL" id="EEE52712.1"/>
    </source>
</evidence>
<organism evidence="2">
    <name type="scientific">Oryza sativa subsp. japonica</name>
    <name type="common">Rice</name>
    <dbReference type="NCBI Taxonomy" id="39947"/>
    <lineage>
        <taxon>Eukaryota</taxon>
        <taxon>Viridiplantae</taxon>
        <taxon>Streptophyta</taxon>
        <taxon>Embryophyta</taxon>
        <taxon>Tracheophyta</taxon>
        <taxon>Spermatophyta</taxon>
        <taxon>Magnoliopsida</taxon>
        <taxon>Liliopsida</taxon>
        <taxon>Poales</taxon>
        <taxon>Poaceae</taxon>
        <taxon>BOP clade</taxon>
        <taxon>Oryzoideae</taxon>
        <taxon>Oryzeae</taxon>
        <taxon>Oryzinae</taxon>
        <taxon>Oryza</taxon>
        <taxon>Oryza sativa</taxon>
    </lineage>
</organism>
<dbReference type="AlphaFoldDB" id="B9GBQ5"/>
<sequence>MVATSAAVYRRVLKAVQKHVGGGTPRSTSASSSPPSSAAPLARTPTPERGCGSPGITPTSSPASTTTRTCYSRII</sequence>
<name>B9GBQ5_ORYSJ</name>
<reference evidence="2" key="2">
    <citation type="submission" date="2008-12" db="EMBL/GenBank/DDBJ databases">
        <title>Improved gene annotation of the rice (Oryza sativa) genomes.</title>
        <authorList>
            <person name="Wang J."/>
            <person name="Li R."/>
            <person name="Fan W."/>
            <person name="Huang Q."/>
            <person name="Zhang J."/>
            <person name="Zhou Y."/>
            <person name="Hu Y."/>
            <person name="Zi S."/>
            <person name="Li J."/>
            <person name="Ni P."/>
            <person name="Zheng H."/>
            <person name="Zhang Y."/>
            <person name="Zhao M."/>
            <person name="Hao Q."/>
            <person name="McDermott J."/>
            <person name="Samudrala R."/>
            <person name="Kristiansen K."/>
            <person name="Wong G.K.-S."/>
        </authorList>
    </citation>
    <scope>NUCLEOTIDE SEQUENCE</scope>
</reference>
<feature type="compositionally biased region" description="Low complexity" evidence="1">
    <location>
        <begin position="25"/>
        <end position="69"/>
    </location>
</feature>
<reference evidence="2" key="1">
    <citation type="journal article" date="2005" name="PLoS Biol.">
        <title>The genomes of Oryza sativa: a history of duplications.</title>
        <authorList>
            <person name="Yu J."/>
            <person name="Wang J."/>
            <person name="Lin W."/>
            <person name="Li S."/>
            <person name="Li H."/>
            <person name="Zhou J."/>
            <person name="Ni P."/>
            <person name="Dong W."/>
            <person name="Hu S."/>
            <person name="Zeng C."/>
            <person name="Zhang J."/>
            <person name="Zhang Y."/>
            <person name="Li R."/>
            <person name="Xu Z."/>
            <person name="Li S."/>
            <person name="Li X."/>
            <person name="Zheng H."/>
            <person name="Cong L."/>
            <person name="Lin L."/>
            <person name="Yin J."/>
            <person name="Geng J."/>
            <person name="Li G."/>
            <person name="Shi J."/>
            <person name="Liu J."/>
            <person name="Lv H."/>
            <person name="Li J."/>
            <person name="Wang J."/>
            <person name="Deng Y."/>
            <person name="Ran L."/>
            <person name="Shi X."/>
            <person name="Wang X."/>
            <person name="Wu Q."/>
            <person name="Li C."/>
            <person name="Ren X."/>
            <person name="Wang J."/>
            <person name="Wang X."/>
            <person name="Li D."/>
            <person name="Liu D."/>
            <person name="Zhang X."/>
            <person name="Ji Z."/>
            <person name="Zhao W."/>
            <person name="Sun Y."/>
            <person name="Zhang Z."/>
            <person name="Bao J."/>
            <person name="Han Y."/>
            <person name="Dong L."/>
            <person name="Ji J."/>
            <person name="Chen P."/>
            <person name="Wu S."/>
            <person name="Liu J."/>
            <person name="Xiao Y."/>
            <person name="Bu D."/>
            <person name="Tan J."/>
            <person name="Yang L."/>
            <person name="Ye C."/>
            <person name="Zhang J."/>
            <person name="Xu J."/>
            <person name="Zhou Y."/>
            <person name="Yu Y."/>
            <person name="Zhang B."/>
            <person name="Zhuang S."/>
            <person name="Wei H."/>
            <person name="Liu B."/>
            <person name="Lei M."/>
            <person name="Yu H."/>
            <person name="Li Y."/>
            <person name="Xu H."/>
            <person name="Wei S."/>
            <person name="He X."/>
            <person name="Fang L."/>
            <person name="Zhang Z."/>
            <person name="Zhang Y."/>
            <person name="Huang X."/>
            <person name="Su Z."/>
            <person name="Tong W."/>
            <person name="Li J."/>
            <person name="Tong Z."/>
            <person name="Li S."/>
            <person name="Ye J."/>
            <person name="Wang L."/>
            <person name="Fang L."/>
            <person name="Lei T."/>
            <person name="Chen C."/>
            <person name="Chen H."/>
            <person name="Xu Z."/>
            <person name="Li H."/>
            <person name="Huang H."/>
            <person name="Zhang F."/>
            <person name="Xu H."/>
            <person name="Li N."/>
            <person name="Zhao C."/>
            <person name="Li S."/>
            <person name="Dong L."/>
            <person name="Huang Y."/>
            <person name="Li L."/>
            <person name="Xi Y."/>
            <person name="Qi Q."/>
            <person name="Li W."/>
            <person name="Zhang B."/>
            <person name="Hu W."/>
            <person name="Zhang Y."/>
            <person name="Tian X."/>
            <person name="Jiao Y."/>
            <person name="Liang X."/>
            <person name="Jin J."/>
            <person name="Gao L."/>
            <person name="Zheng W."/>
            <person name="Hao B."/>
            <person name="Liu S."/>
            <person name="Wang W."/>
            <person name="Yuan L."/>
            <person name="Cao M."/>
            <person name="McDermott J."/>
            <person name="Samudrala R."/>
            <person name="Wang J."/>
            <person name="Wong G.K."/>
            <person name="Yang H."/>
        </authorList>
    </citation>
    <scope>NUCLEOTIDE SEQUENCE [LARGE SCALE GENOMIC DNA]</scope>
</reference>
<evidence type="ECO:0000256" key="1">
    <source>
        <dbReference type="SAM" id="MobiDB-lite"/>
    </source>
</evidence>
<accession>B9GBQ5</accession>
<proteinExistence type="predicted"/>
<dbReference type="Proteomes" id="UP000007752">
    <property type="component" value="Chromosome 12"/>
</dbReference>
<dbReference type="EMBL" id="CM000149">
    <property type="protein sequence ID" value="EEE52712.1"/>
    <property type="molecule type" value="Genomic_DNA"/>
</dbReference>
<gene>
    <name evidence="2" type="ORF">OsJ_35121</name>
</gene>